<accession>A0A6J5ZDN2</accession>
<reference evidence="1" key="1">
    <citation type="submission" date="2020-05" db="EMBL/GenBank/DDBJ databases">
        <authorList>
            <person name="Chiriac C."/>
            <person name="Salcher M."/>
            <person name="Ghai R."/>
            <person name="Kavagutti S V."/>
        </authorList>
    </citation>
    <scope>NUCLEOTIDE SEQUENCE</scope>
</reference>
<sequence>MRNTKQLRRNSVIGILVSVGVLGANSAQAFDWSETPRVIGTVVGGGIGGAIGSFSTNPFVVGATGALGSIVGAEAGVYVAENPKKSVKIASVAASSPSGWMSQGVSLGISKGVSFIKGLFS</sequence>
<evidence type="ECO:0000313" key="1">
    <source>
        <dbReference type="EMBL" id="CAB4338699.1"/>
    </source>
</evidence>
<gene>
    <name evidence="1" type="ORF">UFOPK3775_00740</name>
</gene>
<organism evidence="1">
    <name type="scientific">freshwater metagenome</name>
    <dbReference type="NCBI Taxonomy" id="449393"/>
    <lineage>
        <taxon>unclassified sequences</taxon>
        <taxon>metagenomes</taxon>
        <taxon>ecological metagenomes</taxon>
    </lineage>
</organism>
<protein>
    <submittedName>
        <fullName evidence="1">Unannotated protein</fullName>
    </submittedName>
</protein>
<dbReference type="EMBL" id="CAESAK010000086">
    <property type="protein sequence ID" value="CAB4338699.1"/>
    <property type="molecule type" value="Genomic_DNA"/>
</dbReference>
<dbReference type="AlphaFoldDB" id="A0A6J5ZDN2"/>
<name>A0A6J5ZDN2_9ZZZZ</name>
<proteinExistence type="predicted"/>